<protein>
    <submittedName>
        <fullName evidence="1">Uncharacterized protein</fullName>
    </submittedName>
</protein>
<gene>
    <name evidence="1" type="ORF">BU25DRAFT_461270</name>
</gene>
<comment type="caution">
    <text evidence="1">The sequence shown here is derived from an EMBL/GenBank/DDBJ whole genome shotgun (WGS) entry which is preliminary data.</text>
</comment>
<proteinExistence type="predicted"/>
<evidence type="ECO:0000313" key="1">
    <source>
        <dbReference type="EMBL" id="KAF2624417.1"/>
    </source>
</evidence>
<dbReference type="EMBL" id="MU006731">
    <property type="protein sequence ID" value="KAF2624417.1"/>
    <property type="molecule type" value="Genomic_DNA"/>
</dbReference>
<evidence type="ECO:0000313" key="2">
    <source>
        <dbReference type="Proteomes" id="UP000799754"/>
    </source>
</evidence>
<reference evidence="1" key="1">
    <citation type="journal article" date="2020" name="Stud. Mycol.">
        <title>101 Dothideomycetes genomes: a test case for predicting lifestyles and emergence of pathogens.</title>
        <authorList>
            <person name="Haridas S."/>
            <person name="Albert R."/>
            <person name="Binder M."/>
            <person name="Bloem J."/>
            <person name="Labutti K."/>
            <person name="Salamov A."/>
            <person name="Andreopoulos B."/>
            <person name="Baker S."/>
            <person name="Barry K."/>
            <person name="Bills G."/>
            <person name="Bluhm B."/>
            <person name="Cannon C."/>
            <person name="Castanera R."/>
            <person name="Culley D."/>
            <person name="Daum C."/>
            <person name="Ezra D."/>
            <person name="Gonzalez J."/>
            <person name="Henrissat B."/>
            <person name="Kuo A."/>
            <person name="Liang C."/>
            <person name="Lipzen A."/>
            <person name="Lutzoni F."/>
            <person name="Magnuson J."/>
            <person name="Mondo S."/>
            <person name="Nolan M."/>
            <person name="Ohm R."/>
            <person name="Pangilinan J."/>
            <person name="Park H.-J."/>
            <person name="Ramirez L."/>
            <person name="Alfaro M."/>
            <person name="Sun H."/>
            <person name="Tritt A."/>
            <person name="Yoshinaga Y."/>
            <person name="Zwiers L.-H."/>
            <person name="Turgeon B."/>
            <person name="Goodwin S."/>
            <person name="Spatafora J."/>
            <person name="Crous P."/>
            <person name="Grigoriev I."/>
        </authorList>
    </citation>
    <scope>NUCLEOTIDE SEQUENCE</scope>
    <source>
        <strain evidence="1">CBS 525.71</strain>
    </source>
</reference>
<accession>A0ACB6RT10</accession>
<sequence>MSSSRYNAAEKGKARALKPDLDTKASAGTSLVHRVLTPSRSRVPTEALQPTDTGSAPSSLPSLPTSPVQGARIPAGRRIPVRVTATATSGSSSSLAASSNIMLSMPASSPPVFIPSSAAEKSAKSSPAIHVPSSGSSSPSTETKMPDGSVADSMIKGFKYDPNDKTPPKRRMAAIADVVKTATADDTGLWSARLSSGSSSTRPQPLTQQPETDDNVAVMPVSALHTARLALMSGRCPVVQTRAPYVGEQGESSRSAQVRAATTDTQEPSNVVTSASILENSEASRTALNTALEQVNRICDGTRKSVDSIRKLPYALAKKQDPSHIEERLENATLGARLDDIGAKHTRLSIVTDRSSSLWANEDQSEAGISSFYIQASQKLQDTGASNAADPASEDIPAASPRSSYSSARESQNAFNSSETIKEPVAQDTITISPSTKEMPEDSPHTDSPGAIVMNNLHVSNSDGSYCDPPMETVPGRQCSSLPTIPERAVTSVPSGVSGIIAQEPEESLVEASRESYEETTATTTQQPPDPLPPIPAPSQTIEKKKTESTSYSSWILNWPSIWRIITMIILTLIPLAFLAASLYGIATTKTYSALPSDLFTTSSRTIPSEDGSSNLTISWVNGEAIGFQINPVYNIALDPNEPTPDALHFVFDWSVDTKGLLSREEMNVVSAMPIPSFGEEFVKGMALFGVFAGVYLLCQYVLELVSGCWHMREDENLYWTRKWLRWFDKAMNWVAFLMAAIVRLGLFWYASEVLLHC</sequence>
<organism evidence="1 2">
    <name type="scientific">Macroventuria anomochaeta</name>
    <dbReference type="NCBI Taxonomy" id="301207"/>
    <lineage>
        <taxon>Eukaryota</taxon>
        <taxon>Fungi</taxon>
        <taxon>Dikarya</taxon>
        <taxon>Ascomycota</taxon>
        <taxon>Pezizomycotina</taxon>
        <taxon>Dothideomycetes</taxon>
        <taxon>Pleosporomycetidae</taxon>
        <taxon>Pleosporales</taxon>
        <taxon>Pleosporineae</taxon>
        <taxon>Didymellaceae</taxon>
        <taxon>Macroventuria</taxon>
    </lineage>
</organism>
<keyword evidence="2" id="KW-1185">Reference proteome</keyword>
<dbReference type="Proteomes" id="UP000799754">
    <property type="component" value="Unassembled WGS sequence"/>
</dbReference>
<name>A0ACB6RT10_9PLEO</name>